<proteinExistence type="predicted"/>
<name>A0ABR0A305_9CRUS</name>
<evidence type="ECO:0000256" key="1">
    <source>
        <dbReference type="SAM" id="MobiDB-lite"/>
    </source>
</evidence>
<comment type="caution">
    <text evidence="2">The sequence shown here is derived from an EMBL/GenBank/DDBJ whole genome shotgun (WGS) entry which is preliminary data.</text>
</comment>
<sequence>MAMHAPNRGSPSPTKISKNQIKSSRDTAGNRGGVRSRSENMAKVLMSRLKFTSSVPVSTMHEHQTVEKLRNGNLSVCFYGRTTK</sequence>
<evidence type="ECO:0000313" key="2">
    <source>
        <dbReference type="EMBL" id="KAK4019531.1"/>
    </source>
</evidence>
<organism evidence="2 3">
    <name type="scientific">Daphnia magna</name>
    <dbReference type="NCBI Taxonomy" id="35525"/>
    <lineage>
        <taxon>Eukaryota</taxon>
        <taxon>Metazoa</taxon>
        <taxon>Ecdysozoa</taxon>
        <taxon>Arthropoda</taxon>
        <taxon>Crustacea</taxon>
        <taxon>Branchiopoda</taxon>
        <taxon>Diplostraca</taxon>
        <taxon>Cladocera</taxon>
        <taxon>Anomopoda</taxon>
        <taxon>Daphniidae</taxon>
        <taxon>Daphnia</taxon>
    </lineage>
</organism>
<dbReference type="EMBL" id="JAOYFB010000036">
    <property type="protein sequence ID" value="KAK4019531.1"/>
    <property type="molecule type" value="Genomic_DNA"/>
</dbReference>
<keyword evidence="3" id="KW-1185">Reference proteome</keyword>
<feature type="compositionally biased region" description="Polar residues" evidence="1">
    <location>
        <begin position="9"/>
        <end position="22"/>
    </location>
</feature>
<dbReference type="Proteomes" id="UP001234178">
    <property type="component" value="Unassembled WGS sequence"/>
</dbReference>
<reference evidence="2 3" key="1">
    <citation type="journal article" date="2023" name="Nucleic Acids Res.">
        <title>The hologenome of Daphnia magna reveals possible DNA methylation and microbiome-mediated evolution of the host genome.</title>
        <authorList>
            <person name="Chaturvedi A."/>
            <person name="Li X."/>
            <person name="Dhandapani V."/>
            <person name="Marshall H."/>
            <person name="Kissane S."/>
            <person name="Cuenca-Cambronero M."/>
            <person name="Asole G."/>
            <person name="Calvet F."/>
            <person name="Ruiz-Romero M."/>
            <person name="Marangio P."/>
            <person name="Guigo R."/>
            <person name="Rago D."/>
            <person name="Mirbahai L."/>
            <person name="Eastwood N."/>
            <person name="Colbourne J.K."/>
            <person name="Zhou J."/>
            <person name="Mallon E."/>
            <person name="Orsini L."/>
        </authorList>
    </citation>
    <scope>NUCLEOTIDE SEQUENCE [LARGE SCALE GENOMIC DNA]</scope>
    <source>
        <strain evidence="2">LRV0_1</strain>
    </source>
</reference>
<accession>A0ABR0A305</accession>
<protein>
    <submittedName>
        <fullName evidence="2">Uncharacterized protein</fullName>
    </submittedName>
</protein>
<gene>
    <name evidence="2" type="ORF">OUZ56_001546</name>
</gene>
<feature type="region of interest" description="Disordered" evidence="1">
    <location>
        <begin position="1"/>
        <end position="40"/>
    </location>
</feature>
<evidence type="ECO:0000313" key="3">
    <source>
        <dbReference type="Proteomes" id="UP001234178"/>
    </source>
</evidence>